<comment type="caution">
    <text evidence="5">The sequence shown here is derived from an EMBL/GenBank/DDBJ whole genome shotgun (WGS) entry which is preliminary data.</text>
</comment>
<evidence type="ECO:0000313" key="5">
    <source>
        <dbReference type="EMBL" id="KAF7805766.1"/>
    </source>
</evidence>
<evidence type="ECO:0000313" key="6">
    <source>
        <dbReference type="Proteomes" id="UP000634136"/>
    </source>
</evidence>
<dbReference type="InterPro" id="IPR014756">
    <property type="entry name" value="Ig_E-set"/>
</dbReference>
<reference evidence="5" key="1">
    <citation type="submission" date="2020-09" db="EMBL/GenBank/DDBJ databases">
        <title>Genome-Enabled Discovery of Anthraquinone Biosynthesis in Senna tora.</title>
        <authorList>
            <person name="Kang S.-H."/>
            <person name="Pandey R.P."/>
            <person name="Lee C.-M."/>
            <person name="Sim J.-S."/>
            <person name="Jeong J.-T."/>
            <person name="Choi B.-S."/>
            <person name="Jung M."/>
            <person name="Ginzburg D."/>
            <person name="Zhao K."/>
            <person name="Won S.Y."/>
            <person name="Oh T.-J."/>
            <person name="Yu Y."/>
            <person name="Kim N.-H."/>
            <person name="Lee O.R."/>
            <person name="Lee T.-H."/>
            <person name="Bashyal P."/>
            <person name="Kim T.-S."/>
            <person name="Lee W.-H."/>
            <person name="Kawkins C."/>
            <person name="Kim C.-K."/>
            <person name="Kim J.S."/>
            <person name="Ahn B.O."/>
            <person name="Rhee S.Y."/>
            <person name="Sohng J.K."/>
        </authorList>
    </citation>
    <scope>NUCLEOTIDE SEQUENCE</scope>
    <source>
        <tissue evidence="5">Leaf</tissue>
    </source>
</reference>
<evidence type="ECO:0000259" key="4">
    <source>
        <dbReference type="SMART" id="SM00737"/>
    </source>
</evidence>
<feature type="region of interest" description="Disordered" evidence="2">
    <location>
        <begin position="323"/>
        <end position="358"/>
    </location>
</feature>
<dbReference type="EMBL" id="JAAIUW010000012">
    <property type="protein sequence ID" value="KAF7805766.1"/>
    <property type="molecule type" value="Genomic_DNA"/>
</dbReference>
<evidence type="ECO:0000256" key="3">
    <source>
        <dbReference type="SAM" id="SignalP"/>
    </source>
</evidence>
<evidence type="ECO:0000256" key="1">
    <source>
        <dbReference type="SAM" id="Coils"/>
    </source>
</evidence>
<evidence type="ECO:0000256" key="2">
    <source>
        <dbReference type="SAM" id="MobiDB-lite"/>
    </source>
</evidence>
<protein>
    <recommendedName>
        <fullName evidence="4">MD-2-related lipid-recognition domain-containing protein</fullName>
    </recommendedName>
</protein>
<gene>
    <name evidence="5" type="ORF">G2W53_037927</name>
</gene>
<feature type="chain" id="PRO_5032314087" description="MD-2-related lipid-recognition domain-containing protein" evidence="3">
    <location>
        <begin position="28"/>
        <end position="420"/>
    </location>
</feature>
<dbReference type="PANTHER" id="PTHR34210:SF1">
    <property type="entry name" value="OS03G0274700 PROTEIN"/>
    <property type="match status" value="1"/>
</dbReference>
<dbReference type="InterPro" id="IPR003172">
    <property type="entry name" value="ML_dom"/>
</dbReference>
<dbReference type="Gene3D" id="2.60.40.770">
    <property type="match status" value="1"/>
</dbReference>
<accession>A0A834SLZ9</accession>
<sequence length="420" mass="46841">MEFQSPSKLYILLCLSALLLSSFHAQAVSVKYCDRKQDYVVKVAGVDILPYPVVRGKPATFKISAATGEAISGGKLIIDVSYFGLHVHSETRGLCEEVSCPVAAGNFVISHTQTLPSFTPPVSLYNNGLHYLETMRRQGQYVDPPANSYVATQMHHMADQRLEPKSGNFEEQLEAFTPERENPYANSKLDGQWRWEIDGSNMSNSMAFYNEAHFMIFLYASFFQFTMNGKYCLSGQGGDAARTQAHKEDNDVVYQVNNLSQTFEGLEQKFLDDILKLAKEQNDAEDAEIARHREKINAINAQYEEKLAALRARHATSRGEFLQRESQARQHQYQQTIRDPHPRSGMPAGDPHPRSGMPLSDPHGYGSAIASAAIGEVQRGYTANHLDRYSERARFLGGGGGGGGGSARVRYINNRAYFYC</sequence>
<dbReference type="Proteomes" id="UP000634136">
    <property type="component" value="Unassembled WGS sequence"/>
</dbReference>
<dbReference type="PANTHER" id="PTHR34210">
    <property type="entry name" value="OS01G0252900 PROTEIN"/>
    <property type="match status" value="1"/>
</dbReference>
<dbReference type="OrthoDB" id="1899623at2759"/>
<dbReference type="AlphaFoldDB" id="A0A834SLZ9"/>
<organism evidence="5 6">
    <name type="scientific">Senna tora</name>
    <dbReference type="NCBI Taxonomy" id="362788"/>
    <lineage>
        <taxon>Eukaryota</taxon>
        <taxon>Viridiplantae</taxon>
        <taxon>Streptophyta</taxon>
        <taxon>Embryophyta</taxon>
        <taxon>Tracheophyta</taxon>
        <taxon>Spermatophyta</taxon>
        <taxon>Magnoliopsida</taxon>
        <taxon>eudicotyledons</taxon>
        <taxon>Gunneridae</taxon>
        <taxon>Pentapetalae</taxon>
        <taxon>rosids</taxon>
        <taxon>fabids</taxon>
        <taxon>Fabales</taxon>
        <taxon>Fabaceae</taxon>
        <taxon>Caesalpinioideae</taxon>
        <taxon>Cassia clade</taxon>
        <taxon>Senna</taxon>
    </lineage>
</organism>
<dbReference type="SUPFAM" id="SSF81296">
    <property type="entry name" value="E set domains"/>
    <property type="match status" value="1"/>
</dbReference>
<dbReference type="SMART" id="SM00737">
    <property type="entry name" value="ML"/>
    <property type="match status" value="1"/>
</dbReference>
<dbReference type="Pfam" id="PF02221">
    <property type="entry name" value="E1_DerP2_DerF2"/>
    <property type="match status" value="1"/>
</dbReference>
<keyword evidence="6" id="KW-1185">Reference proteome</keyword>
<feature type="domain" description="MD-2-related lipid-recognition" evidence="4">
    <location>
        <begin position="30"/>
        <end position="144"/>
    </location>
</feature>
<keyword evidence="3" id="KW-0732">Signal</keyword>
<proteinExistence type="predicted"/>
<keyword evidence="1" id="KW-0175">Coiled coil</keyword>
<name>A0A834SLZ9_9FABA</name>
<feature type="coiled-coil region" evidence="1">
    <location>
        <begin position="275"/>
        <end position="320"/>
    </location>
</feature>
<feature type="signal peptide" evidence="3">
    <location>
        <begin position="1"/>
        <end position="27"/>
    </location>
</feature>